<dbReference type="Proteomes" id="UP001308179">
    <property type="component" value="Unassembled WGS sequence"/>
</dbReference>
<evidence type="ECO:0000313" key="2">
    <source>
        <dbReference type="Proteomes" id="UP001308179"/>
    </source>
</evidence>
<evidence type="ECO:0000313" key="1">
    <source>
        <dbReference type="EMBL" id="KAK5138990.1"/>
    </source>
</evidence>
<proteinExistence type="predicted"/>
<comment type="caution">
    <text evidence="1">The sequence shown here is derived from an EMBL/GenBank/DDBJ whole genome shotgun (WGS) entry which is preliminary data.</text>
</comment>
<name>A0ABR0KVM9_9PEZI</name>
<feature type="non-terminal residue" evidence="1">
    <location>
        <position position="1"/>
    </location>
</feature>
<dbReference type="EMBL" id="JAVRRR010001483">
    <property type="protein sequence ID" value="KAK5138990.1"/>
    <property type="molecule type" value="Genomic_DNA"/>
</dbReference>
<keyword evidence="2" id="KW-1185">Reference proteome</keyword>
<reference evidence="1 2" key="1">
    <citation type="submission" date="2023-08" db="EMBL/GenBank/DDBJ databases">
        <title>Black Yeasts Isolated from many extreme environments.</title>
        <authorList>
            <person name="Coleine C."/>
            <person name="Stajich J.E."/>
            <person name="Selbmann L."/>
        </authorList>
    </citation>
    <scope>NUCLEOTIDE SEQUENCE [LARGE SCALE GENOMIC DNA]</scope>
    <source>
        <strain evidence="1 2">CCFEE 5386</strain>
    </source>
</reference>
<gene>
    <name evidence="1" type="ORF">LTR32_007641</name>
</gene>
<accession>A0ABR0KVM9</accession>
<organism evidence="1 2">
    <name type="scientific">Rachicladosporium monterosium</name>
    <dbReference type="NCBI Taxonomy" id="1507873"/>
    <lineage>
        <taxon>Eukaryota</taxon>
        <taxon>Fungi</taxon>
        <taxon>Dikarya</taxon>
        <taxon>Ascomycota</taxon>
        <taxon>Pezizomycotina</taxon>
        <taxon>Dothideomycetes</taxon>
        <taxon>Dothideomycetidae</taxon>
        <taxon>Cladosporiales</taxon>
        <taxon>Cladosporiaceae</taxon>
        <taxon>Rachicladosporium</taxon>
    </lineage>
</organism>
<sequence>AGDEQLVFGFGREAGSAVLPLKWVVHHQPHLTHHKSCDRRSDPEERDGHVAVLEIPFFESLMALRDPFLFVRQGDVGTDATLAPMASA</sequence>
<protein>
    <submittedName>
        <fullName evidence="1">Uncharacterized protein</fullName>
    </submittedName>
</protein>